<evidence type="ECO:0000313" key="3">
    <source>
        <dbReference type="Proteomes" id="UP001498398"/>
    </source>
</evidence>
<name>A0ABR1JPL5_9AGAR</name>
<protein>
    <recommendedName>
        <fullName evidence="1">JmjC domain-containing protein</fullName>
    </recommendedName>
</protein>
<proteinExistence type="predicted"/>
<dbReference type="SUPFAM" id="SSF51197">
    <property type="entry name" value="Clavaminate synthase-like"/>
    <property type="match status" value="1"/>
</dbReference>
<sequence>MTASIPLNDVIDHVRQHYTSHYNRFLRTKDSETQEAWIDRLKLGGLFGDARLSNKEWDIMCTGGQTVNNYYNNPKRRRTVSEREIRQPPRYGSLSSIPHSLKAYAGFRKRVCMESGPSHSTTGRQDVDLTKGVKGVSLPVEAHDIVWVGDRGTKLKTCAPTVLRNGTNILQQEEEHVKLIASRYGFVEGPNEYLVVVNPHDSDVLRTIRFHLSQNRCVLVTPEYSPHTCPVPYTADLRAILAEQNFKENRRIQAHSMLFASSFNDGAEKTIKMTVKDFVDHVEDPQDSLFMLGVPINKSGSIPPMYSSLDDLETGIVNADPTLYPVENHRLTDTAWGSVHHPATFTPWHHDSDGKVSAIVPKLGVKLWSAYIPSKSLSPSEVEEVIVRLCETKLEAPEKHEGTVITIMLKPGDLLFQPAGLVYQAYAPTISYSQGSSFWMYESLHLTRFSRLLDAKYDRSTTKVVHKDLLTTLTSMVRLALFLPLASDLVHYKRAVVSLYDMIGNRTDYISDHMFSDHSDKDKAKKEIIAEMNRVPYLTLAMEILEKLISSDFALALGKTKVKTCAAYLEKTSQQWFMPGESAKINFEVLCSVINQESKA</sequence>
<comment type="caution">
    <text evidence="2">The sequence shown here is derived from an EMBL/GenBank/DDBJ whole genome shotgun (WGS) entry which is preliminary data.</text>
</comment>
<dbReference type="Gene3D" id="2.60.120.650">
    <property type="entry name" value="Cupin"/>
    <property type="match status" value="1"/>
</dbReference>
<dbReference type="PROSITE" id="PS51184">
    <property type="entry name" value="JMJC"/>
    <property type="match status" value="1"/>
</dbReference>
<evidence type="ECO:0000259" key="1">
    <source>
        <dbReference type="PROSITE" id="PS51184"/>
    </source>
</evidence>
<keyword evidence="3" id="KW-1185">Reference proteome</keyword>
<feature type="domain" description="JmjC" evidence="1">
    <location>
        <begin position="309"/>
        <end position="455"/>
    </location>
</feature>
<dbReference type="InterPro" id="IPR003347">
    <property type="entry name" value="JmjC_dom"/>
</dbReference>
<dbReference type="Proteomes" id="UP001498398">
    <property type="component" value="Unassembled WGS sequence"/>
</dbReference>
<reference evidence="2 3" key="1">
    <citation type="submission" date="2024-01" db="EMBL/GenBank/DDBJ databases">
        <title>A draft genome for the cacao thread blight pathogen Marasmiellus scandens.</title>
        <authorList>
            <person name="Baruah I.K."/>
            <person name="Leung J."/>
            <person name="Bukari Y."/>
            <person name="Amoako-Attah I."/>
            <person name="Meinhardt L.W."/>
            <person name="Bailey B.A."/>
            <person name="Cohen S.P."/>
        </authorList>
    </citation>
    <scope>NUCLEOTIDE SEQUENCE [LARGE SCALE GENOMIC DNA]</scope>
    <source>
        <strain evidence="2 3">GH-19</strain>
    </source>
</reference>
<organism evidence="2 3">
    <name type="scientific">Marasmiellus scandens</name>
    <dbReference type="NCBI Taxonomy" id="2682957"/>
    <lineage>
        <taxon>Eukaryota</taxon>
        <taxon>Fungi</taxon>
        <taxon>Dikarya</taxon>
        <taxon>Basidiomycota</taxon>
        <taxon>Agaricomycotina</taxon>
        <taxon>Agaricomycetes</taxon>
        <taxon>Agaricomycetidae</taxon>
        <taxon>Agaricales</taxon>
        <taxon>Marasmiineae</taxon>
        <taxon>Omphalotaceae</taxon>
        <taxon>Marasmiellus</taxon>
    </lineage>
</organism>
<accession>A0ABR1JPL5</accession>
<dbReference type="EMBL" id="JBANRG010000011">
    <property type="protein sequence ID" value="KAK7462199.1"/>
    <property type="molecule type" value="Genomic_DNA"/>
</dbReference>
<gene>
    <name evidence="2" type="ORF">VKT23_007804</name>
</gene>
<evidence type="ECO:0000313" key="2">
    <source>
        <dbReference type="EMBL" id="KAK7462199.1"/>
    </source>
</evidence>